<dbReference type="Proteomes" id="UP000314294">
    <property type="component" value="Unassembled WGS sequence"/>
</dbReference>
<comment type="caution">
    <text evidence="1">The sequence shown here is derived from an EMBL/GenBank/DDBJ whole genome shotgun (WGS) entry which is preliminary data.</text>
</comment>
<evidence type="ECO:0000313" key="1">
    <source>
        <dbReference type="EMBL" id="TNN88707.1"/>
    </source>
</evidence>
<organism evidence="1 2">
    <name type="scientific">Liparis tanakae</name>
    <name type="common">Tanaka's snailfish</name>
    <dbReference type="NCBI Taxonomy" id="230148"/>
    <lineage>
        <taxon>Eukaryota</taxon>
        <taxon>Metazoa</taxon>
        <taxon>Chordata</taxon>
        <taxon>Craniata</taxon>
        <taxon>Vertebrata</taxon>
        <taxon>Euteleostomi</taxon>
        <taxon>Actinopterygii</taxon>
        <taxon>Neopterygii</taxon>
        <taxon>Teleostei</taxon>
        <taxon>Neoteleostei</taxon>
        <taxon>Acanthomorphata</taxon>
        <taxon>Eupercaria</taxon>
        <taxon>Perciformes</taxon>
        <taxon>Cottioidei</taxon>
        <taxon>Cottales</taxon>
        <taxon>Liparidae</taxon>
        <taxon>Liparis</taxon>
    </lineage>
</organism>
<reference evidence="1 2" key="1">
    <citation type="submission" date="2019-03" db="EMBL/GenBank/DDBJ databases">
        <title>First draft genome of Liparis tanakae, snailfish: a comprehensive survey of snailfish specific genes.</title>
        <authorList>
            <person name="Kim W."/>
            <person name="Song I."/>
            <person name="Jeong J.-H."/>
            <person name="Kim D."/>
            <person name="Kim S."/>
            <person name="Ryu S."/>
            <person name="Song J.Y."/>
            <person name="Lee S.K."/>
        </authorList>
    </citation>
    <scope>NUCLEOTIDE SEQUENCE [LARGE SCALE GENOMIC DNA]</scope>
    <source>
        <tissue evidence="1">Muscle</tissue>
    </source>
</reference>
<name>A0A4Z2JFE8_9TELE</name>
<proteinExistence type="predicted"/>
<sequence>MWSVVGSHGSSLQQTRVTNHFVSNLSDSFFCSPLQELQISALPIKSTVLIKHSPSYRRTVGIAVHARHPVISPATVKSSPWSKFPARALLAISPGNTTSQRTTSGTAGMFTMTKLTDGQRCGA</sequence>
<accession>A0A4Z2JFE8</accession>
<dbReference type="EMBL" id="SRLO01000004">
    <property type="protein sequence ID" value="TNN88707.1"/>
    <property type="molecule type" value="Genomic_DNA"/>
</dbReference>
<gene>
    <name evidence="1" type="ORF">EYF80_001039</name>
</gene>
<evidence type="ECO:0000313" key="2">
    <source>
        <dbReference type="Proteomes" id="UP000314294"/>
    </source>
</evidence>
<keyword evidence="2" id="KW-1185">Reference proteome</keyword>
<dbReference type="AlphaFoldDB" id="A0A4Z2JFE8"/>
<protein>
    <submittedName>
        <fullName evidence="1">Uncharacterized protein</fullName>
    </submittedName>
</protein>